<dbReference type="SUPFAM" id="SSF47413">
    <property type="entry name" value="lambda repressor-like DNA-binding domains"/>
    <property type="match status" value="1"/>
</dbReference>
<dbReference type="GO" id="GO:0003677">
    <property type="term" value="F:DNA binding"/>
    <property type="evidence" value="ECO:0007669"/>
    <property type="project" value="InterPro"/>
</dbReference>
<reference evidence="2 3" key="1">
    <citation type="submission" date="2018-08" db="EMBL/GenBank/DDBJ databases">
        <title>Genomic Encyclopedia of Type Strains, Phase IV (KMG-IV): sequencing the most valuable type-strain genomes for metagenomic binning, comparative biology and taxonomic classification.</title>
        <authorList>
            <person name="Goeker M."/>
        </authorList>
    </citation>
    <scope>NUCLEOTIDE SEQUENCE [LARGE SCALE GENOMIC DNA]</scope>
    <source>
        <strain evidence="2 3">BW863</strain>
    </source>
</reference>
<organism evidence="2 3">
    <name type="scientific">Methylovirgula ligni</name>
    <dbReference type="NCBI Taxonomy" id="569860"/>
    <lineage>
        <taxon>Bacteria</taxon>
        <taxon>Pseudomonadati</taxon>
        <taxon>Pseudomonadota</taxon>
        <taxon>Alphaproteobacteria</taxon>
        <taxon>Hyphomicrobiales</taxon>
        <taxon>Beijerinckiaceae</taxon>
        <taxon>Methylovirgula</taxon>
    </lineage>
</organism>
<comment type="caution">
    <text evidence="2">The sequence shown here is derived from an EMBL/GenBank/DDBJ whole genome shotgun (WGS) entry which is preliminary data.</text>
</comment>
<dbReference type="Proteomes" id="UP000256900">
    <property type="component" value="Unassembled WGS sequence"/>
</dbReference>
<dbReference type="AlphaFoldDB" id="A0A3D9YZK0"/>
<feature type="compositionally biased region" description="Basic and acidic residues" evidence="1">
    <location>
        <begin position="110"/>
        <end position="124"/>
    </location>
</feature>
<sequence>MITSAQVRAARALIRWSAEDLAQAAKLGVATVRRAEAEEGPLSITLANADAIQRALEQGGVIFVFESEDSGAGVRLAKRETTAGLTRQIDAIEAHLANTSNEPPQTPKGGMERLERARKGDAVTKLKNKRTKLKK</sequence>
<dbReference type="InterPro" id="IPR010982">
    <property type="entry name" value="Lambda_DNA-bd_dom_sf"/>
</dbReference>
<accession>A0A3D9YZK0</accession>
<protein>
    <recommendedName>
        <fullName evidence="4">HTH cro/C1-type domain-containing protein</fullName>
    </recommendedName>
</protein>
<evidence type="ECO:0000256" key="1">
    <source>
        <dbReference type="SAM" id="MobiDB-lite"/>
    </source>
</evidence>
<dbReference type="EMBL" id="QUMO01000002">
    <property type="protein sequence ID" value="REF88021.1"/>
    <property type="molecule type" value="Genomic_DNA"/>
</dbReference>
<evidence type="ECO:0000313" key="2">
    <source>
        <dbReference type="EMBL" id="REF88021.1"/>
    </source>
</evidence>
<feature type="compositionally biased region" description="Basic residues" evidence="1">
    <location>
        <begin position="126"/>
        <end position="135"/>
    </location>
</feature>
<name>A0A3D9YZK0_9HYPH</name>
<evidence type="ECO:0008006" key="4">
    <source>
        <dbReference type="Google" id="ProtNLM"/>
    </source>
</evidence>
<feature type="region of interest" description="Disordered" evidence="1">
    <location>
        <begin position="95"/>
        <end position="135"/>
    </location>
</feature>
<dbReference type="RefSeq" id="WP_342633304.1">
    <property type="nucleotide sequence ID" value="NZ_CP025086.1"/>
</dbReference>
<evidence type="ECO:0000313" key="3">
    <source>
        <dbReference type="Proteomes" id="UP000256900"/>
    </source>
</evidence>
<dbReference type="Gene3D" id="1.10.260.40">
    <property type="entry name" value="lambda repressor-like DNA-binding domains"/>
    <property type="match status" value="1"/>
</dbReference>
<gene>
    <name evidence="2" type="ORF">DES32_1662</name>
</gene>
<proteinExistence type="predicted"/>
<keyword evidence="3" id="KW-1185">Reference proteome</keyword>